<dbReference type="AlphaFoldDB" id="A0A0G4HJR6"/>
<dbReference type="EMBL" id="CDMZ01002894">
    <property type="protein sequence ID" value="CEM44304.1"/>
    <property type="molecule type" value="Genomic_DNA"/>
</dbReference>
<organism evidence="1">
    <name type="scientific">Chromera velia CCMP2878</name>
    <dbReference type="NCBI Taxonomy" id="1169474"/>
    <lineage>
        <taxon>Eukaryota</taxon>
        <taxon>Sar</taxon>
        <taxon>Alveolata</taxon>
        <taxon>Colpodellida</taxon>
        <taxon>Chromeraceae</taxon>
        <taxon>Chromera</taxon>
    </lineage>
</organism>
<evidence type="ECO:0000313" key="1">
    <source>
        <dbReference type="EMBL" id="CEM44304.1"/>
    </source>
</evidence>
<protein>
    <submittedName>
        <fullName evidence="1">Uncharacterized protein</fullName>
    </submittedName>
</protein>
<gene>
    <name evidence="1" type="ORF">Cvel_28242</name>
</gene>
<name>A0A0G4HJR6_9ALVE</name>
<reference evidence="1" key="1">
    <citation type="submission" date="2014-11" db="EMBL/GenBank/DDBJ databases">
        <authorList>
            <person name="Otto D Thomas"/>
            <person name="Naeem Raeece"/>
        </authorList>
    </citation>
    <scope>NUCLEOTIDE SEQUENCE</scope>
</reference>
<dbReference type="VEuPathDB" id="CryptoDB:Cvel_28242"/>
<sequence length="72" mass="8206">MRDDVGFESTQFIELPFDPLRGVMQATDVAIEFEKTNYAVVISNTSEAPLPVCSGFRALTSDRIKREKPRWQ</sequence>
<accession>A0A0G4HJR6</accession>
<proteinExistence type="predicted"/>